<evidence type="ECO:0000256" key="2">
    <source>
        <dbReference type="ARBA" id="ARBA00006727"/>
    </source>
</evidence>
<dbReference type="PANTHER" id="PTHR11360">
    <property type="entry name" value="MONOCARBOXYLATE TRANSPORTER"/>
    <property type="match status" value="1"/>
</dbReference>
<feature type="region of interest" description="Disordered" evidence="3">
    <location>
        <begin position="32"/>
        <end position="52"/>
    </location>
</feature>
<dbReference type="GO" id="GO:0022857">
    <property type="term" value="F:transmembrane transporter activity"/>
    <property type="evidence" value="ECO:0007669"/>
    <property type="project" value="InterPro"/>
</dbReference>
<dbReference type="InterPro" id="IPR011701">
    <property type="entry name" value="MFS"/>
</dbReference>
<feature type="transmembrane region" description="Helical" evidence="4">
    <location>
        <begin position="210"/>
        <end position="230"/>
    </location>
</feature>
<feature type="transmembrane region" description="Helical" evidence="4">
    <location>
        <begin position="121"/>
        <end position="141"/>
    </location>
</feature>
<sequence>MTVASVAKASRPVDETPRTSCEFIPPYSTYTTRGASTPASNTAHASSSPEKNFKSAAPSFIEISQSPTLVDVSDRAPDGGLRAWMVVLGSFLIHCFCFAPTEYVFGMFEHHYLELYPSSSSGAIAFIGSLGSSTTYFAGFVSGVSADKFGYRVTALLGTGIMALALTLASFASQVWHLYLTQGVLFGIGASLVYYPAIGAPSHWFDAKRGLALGLAVSGTGLGGLGLAPATQALMDSVGVAWTLRALALFALVVCGGASFLIVERDNGKKMPEPAPAITDVEIGQIAEKLSPENKKPTGLAGFFAELKVFKNPQFLSLTFAELSASIGFLIPMYYFQTYSLFIGLSTQNGALIAGLSSGASCIGRIALGYAADRLPKTVVVSVCAWMTAGSILIIWTLSKSFGVYLLFALTYGFFAGGYVSLVPLVLSETFGAHQLSTVIGFMYAASGVGMLSGAPIAGMILDATKPNISYLPVILTAGITLLLGAVCISAWVFFRRLDKSTKREGVASSAASTVTQL</sequence>
<dbReference type="Pfam" id="PF07690">
    <property type="entry name" value="MFS_1"/>
    <property type="match status" value="1"/>
</dbReference>
<feature type="transmembrane region" description="Helical" evidence="4">
    <location>
        <begin position="439"/>
        <end position="462"/>
    </location>
</feature>
<comment type="subcellular location">
    <subcellularLocation>
        <location evidence="1">Membrane</location>
        <topology evidence="1">Multi-pass membrane protein</topology>
    </subcellularLocation>
</comment>
<comment type="caution">
    <text evidence="6">The sequence shown here is derived from an EMBL/GenBank/DDBJ whole genome shotgun (WGS) entry which is preliminary data.</text>
</comment>
<feature type="transmembrane region" description="Helical" evidence="4">
    <location>
        <begin position="178"/>
        <end position="198"/>
    </location>
</feature>
<protein>
    <recommendedName>
        <fullName evidence="5">Major facilitator superfamily (MFS) profile domain-containing protein</fullName>
    </recommendedName>
</protein>
<feature type="transmembrane region" description="Helical" evidence="4">
    <location>
        <begin position="153"/>
        <end position="172"/>
    </location>
</feature>
<keyword evidence="4" id="KW-1133">Transmembrane helix</keyword>
<dbReference type="Gene3D" id="1.20.1250.20">
    <property type="entry name" value="MFS general substrate transporter like domains"/>
    <property type="match status" value="1"/>
</dbReference>
<gene>
    <name evidence="6" type="ORF">BGZ70_005968</name>
</gene>
<reference evidence="6" key="1">
    <citation type="journal article" date="2020" name="Fungal Divers.">
        <title>Resolving the Mortierellaceae phylogeny through synthesis of multi-gene phylogenetics and phylogenomics.</title>
        <authorList>
            <person name="Vandepol N."/>
            <person name="Liber J."/>
            <person name="Desiro A."/>
            <person name="Na H."/>
            <person name="Kennedy M."/>
            <person name="Barry K."/>
            <person name="Grigoriev I.V."/>
            <person name="Miller A.N."/>
            <person name="O'Donnell K."/>
            <person name="Stajich J.E."/>
            <person name="Bonito G."/>
        </authorList>
    </citation>
    <scope>NUCLEOTIDE SEQUENCE</scope>
    <source>
        <strain evidence="6">CK1249</strain>
    </source>
</reference>
<proteinExistence type="inferred from homology"/>
<evidence type="ECO:0000256" key="1">
    <source>
        <dbReference type="ARBA" id="ARBA00004141"/>
    </source>
</evidence>
<dbReference type="PROSITE" id="PS50850">
    <property type="entry name" value="MFS"/>
    <property type="match status" value="1"/>
</dbReference>
<dbReference type="InterPro" id="IPR020846">
    <property type="entry name" value="MFS_dom"/>
</dbReference>
<feature type="transmembrane region" description="Helical" evidence="4">
    <location>
        <begin position="315"/>
        <end position="336"/>
    </location>
</feature>
<feature type="compositionally biased region" description="Polar residues" evidence="3">
    <location>
        <begin position="32"/>
        <end position="50"/>
    </location>
</feature>
<feature type="transmembrane region" description="Helical" evidence="4">
    <location>
        <begin position="379"/>
        <end position="398"/>
    </location>
</feature>
<organism evidence="6 7">
    <name type="scientific">Mortierella alpina</name>
    <name type="common">Oleaginous fungus</name>
    <name type="synonym">Mortierella renispora</name>
    <dbReference type="NCBI Taxonomy" id="64518"/>
    <lineage>
        <taxon>Eukaryota</taxon>
        <taxon>Fungi</taxon>
        <taxon>Fungi incertae sedis</taxon>
        <taxon>Mucoromycota</taxon>
        <taxon>Mortierellomycotina</taxon>
        <taxon>Mortierellomycetes</taxon>
        <taxon>Mortierellales</taxon>
        <taxon>Mortierellaceae</taxon>
        <taxon>Mortierella</taxon>
    </lineage>
</organism>
<feature type="transmembrane region" description="Helical" evidence="4">
    <location>
        <begin position="83"/>
        <end position="101"/>
    </location>
</feature>
<feature type="transmembrane region" description="Helical" evidence="4">
    <location>
        <begin position="474"/>
        <end position="495"/>
    </location>
</feature>
<accession>A0A9P6M3Y6</accession>
<keyword evidence="7" id="KW-1185">Reference proteome</keyword>
<dbReference type="InterPro" id="IPR036259">
    <property type="entry name" value="MFS_trans_sf"/>
</dbReference>
<dbReference type="Proteomes" id="UP000738359">
    <property type="component" value="Unassembled WGS sequence"/>
</dbReference>
<dbReference type="CDD" id="cd17352">
    <property type="entry name" value="MFS_MCT_SLC16"/>
    <property type="match status" value="1"/>
</dbReference>
<dbReference type="AlphaFoldDB" id="A0A9P6M3Y6"/>
<evidence type="ECO:0000256" key="4">
    <source>
        <dbReference type="SAM" id="Phobius"/>
    </source>
</evidence>
<evidence type="ECO:0000313" key="6">
    <source>
        <dbReference type="EMBL" id="KAF9964761.1"/>
    </source>
</evidence>
<dbReference type="PANTHER" id="PTHR11360:SF284">
    <property type="entry name" value="EG:103B4.3 PROTEIN-RELATED"/>
    <property type="match status" value="1"/>
</dbReference>
<name>A0A9P6M3Y6_MORAP</name>
<keyword evidence="4" id="KW-0812">Transmembrane</keyword>
<evidence type="ECO:0000256" key="3">
    <source>
        <dbReference type="SAM" id="MobiDB-lite"/>
    </source>
</evidence>
<feature type="domain" description="Major facilitator superfamily (MFS) profile" evidence="5">
    <location>
        <begin position="87"/>
        <end position="503"/>
    </location>
</feature>
<dbReference type="OrthoDB" id="6499973at2759"/>
<dbReference type="GO" id="GO:0016020">
    <property type="term" value="C:membrane"/>
    <property type="evidence" value="ECO:0007669"/>
    <property type="project" value="UniProtKB-SubCell"/>
</dbReference>
<evidence type="ECO:0000313" key="7">
    <source>
        <dbReference type="Proteomes" id="UP000738359"/>
    </source>
</evidence>
<evidence type="ECO:0000259" key="5">
    <source>
        <dbReference type="PROSITE" id="PS50850"/>
    </source>
</evidence>
<dbReference type="InterPro" id="IPR050327">
    <property type="entry name" value="Proton-linked_MCT"/>
</dbReference>
<comment type="similarity">
    <text evidence="2">Belongs to the major facilitator superfamily. Monocarboxylate porter (TC 2.A.1.13) family.</text>
</comment>
<dbReference type="EMBL" id="JAAAHY010000326">
    <property type="protein sequence ID" value="KAF9964761.1"/>
    <property type="molecule type" value="Genomic_DNA"/>
</dbReference>
<feature type="transmembrane region" description="Helical" evidence="4">
    <location>
        <begin position="351"/>
        <end position="372"/>
    </location>
</feature>
<feature type="transmembrane region" description="Helical" evidence="4">
    <location>
        <begin position="242"/>
        <end position="263"/>
    </location>
</feature>
<dbReference type="SUPFAM" id="SSF103473">
    <property type="entry name" value="MFS general substrate transporter"/>
    <property type="match status" value="1"/>
</dbReference>
<feature type="transmembrane region" description="Helical" evidence="4">
    <location>
        <begin position="404"/>
        <end position="427"/>
    </location>
</feature>
<keyword evidence="4" id="KW-0472">Membrane</keyword>